<dbReference type="EMBL" id="JBJUVG010000014">
    <property type="protein sequence ID" value="MFM9414358.1"/>
    <property type="molecule type" value="Genomic_DNA"/>
</dbReference>
<keyword evidence="1" id="KW-0472">Membrane</keyword>
<organism evidence="2 3">
    <name type="scientific">Peptococcus simiae</name>
    <dbReference type="NCBI Taxonomy" id="1643805"/>
    <lineage>
        <taxon>Bacteria</taxon>
        <taxon>Bacillati</taxon>
        <taxon>Bacillota</taxon>
        <taxon>Clostridia</taxon>
        <taxon>Eubacteriales</taxon>
        <taxon>Peptococcaceae</taxon>
        <taxon>Peptococcus</taxon>
    </lineage>
</organism>
<keyword evidence="1" id="KW-0812">Transmembrane</keyword>
<keyword evidence="3" id="KW-1185">Reference proteome</keyword>
<dbReference type="RefSeq" id="WP_408977972.1">
    <property type="nucleotide sequence ID" value="NZ_JBJUVG010000014.1"/>
</dbReference>
<keyword evidence="1" id="KW-1133">Transmembrane helix</keyword>
<comment type="caution">
    <text evidence="2">The sequence shown here is derived from an EMBL/GenBank/DDBJ whole genome shotgun (WGS) entry which is preliminary data.</text>
</comment>
<protein>
    <submittedName>
        <fullName evidence="2">Uncharacterized protein</fullName>
    </submittedName>
</protein>
<proteinExistence type="predicted"/>
<sequence>MTNQIKKPHAGSRQRGAKQRILPRIPGDSLADKTVPEKSNLAKSNMVASPQMLALRALFYVSALMFIYSALRVDSGTLTLLGGLGRMTMWLILAAVGVFGFEEAKRTLFRKRRFQARK</sequence>
<gene>
    <name evidence="2" type="ORF">ACKQTC_08260</name>
</gene>
<dbReference type="Proteomes" id="UP001631949">
    <property type="component" value="Unassembled WGS sequence"/>
</dbReference>
<evidence type="ECO:0000256" key="1">
    <source>
        <dbReference type="SAM" id="Phobius"/>
    </source>
</evidence>
<feature type="transmembrane region" description="Helical" evidence="1">
    <location>
        <begin position="53"/>
        <end position="71"/>
    </location>
</feature>
<reference evidence="2 3" key="1">
    <citation type="journal article" date="2016" name="Int. J. Syst. Evol. Microbiol.">
        <title>Peptococcus simiae sp. nov., isolated from rhesus macaque faeces and emended description of the genus Peptococcus.</title>
        <authorList>
            <person name="Shkoporov A.N."/>
            <person name="Efimov B.A."/>
            <person name="Kondova I."/>
            <person name="Ouwerling B."/>
            <person name="Chaplin A.V."/>
            <person name="Shcherbakova V.A."/>
            <person name="Langermans J.A.M."/>
        </authorList>
    </citation>
    <scope>NUCLEOTIDE SEQUENCE [LARGE SCALE GENOMIC DNA]</scope>
    <source>
        <strain evidence="2 3">M108</strain>
    </source>
</reference>
<evidence type="ECO:0000313" key="2">
    <source>
        <dbReference type="EMBL" id="MFM9414358.1"/>
    </source>
</evidence>
<evidence type="ECO:0000313" key="3">
    <source>
        <dbReference type="Proteomes" id="UP001631949"/>
    </source>
</evidence>
<name>A0ABW9H0M7_9FIRM</name>
<accession>A0ABW9H0M7</accession>
<feature type="transmembrane region" description="Helical" evidence="1">
    <location>
        <begin position="83"/>
        <end position="101"/>
    </location>
</feature>